<sequence>MDNSTEPGVFQKTISLTKNLNIFIQSGVKFCDCRGKRMNHDLQVKIINTLVPHGVKKISVFGSYATGREHQGSALDLIVSFPKEIGLFALGGIREELIEKLGISVDILTERSIHPLLREKISQETVEIYHNER</sequence>
<evidence type="ECO:0000256" key="8">
    <source>
        <dbReference type="ARBA" id="ARBA00022842"/>
    </source>
</evidence>
<accession>A0A2V2MYE5</accession>
<dbReference type="InterPro" id="IPR043519">
    <property type="entry name" value="NT_sf"/>
</dbReference>
<feature type="domain" description="Polymerase nucleotidyl transferase" evidence="13">
    <location>
        <begin position="44"/>
        <end position="126"/>
    </location>
</feature>
<dbReference type="EC" id="2.7.7.108" evidence="9"/>
<protein>
    <recommendedName>
        <fullName evidence="9">protein adenylyltransferase</fullName>
        <ecNumber evidence="9">2.7.7.108</ecNumber>
    </recommendedName>
</protein>
<organism evidence="14 15">
    <name type="scientific">Methanospirillum lacunae</name>
    <dbReference type="NCBI Taxonomy" id="668570"/>
    <lineage>
        <taxon>Archaea</taxon>
        <taxon>Methanobacteriati</taxon>
        <taxon>Methanobacteriota</taxon>
        <taxon>Stenosarchaea group</taxon>
        <taxon>Methanomicrobia</taxon>
        <taxon>Methanomicrobiales</taxon>
        <taxon>Methanospirillaceae</taxon>
        <taxon>Methanospirillum</taxon>
    </lineage>
</organism>
<evidence type="ECO:0000256" key="9">
    <source>
        <dbReference type="ARBA" id="ARBA00034531"/>
    </source>
</evidence>
<evidence type="ECO:0000256" key="7">
    <source>
        <dbReference type="ARBA" id="ARBA00022840"/>
    </source>
</evidence>
<evidence type="ECO:0000313" key="14">
    <source>
        <dbReference type="EMBL" id="PWR70426.1"/>
    </source>
</evidence>
<dbReference type="Gene3D" id="3.30.460.10">
    <property type="entry name" value="Beta Polymerase, domain 2"/>
    <property type="match status" value="1"/>
</dbReference>
<keyword evidence="6" id="KW-0547">Nucleotide-binding</keyword>
<comment type="caution">
    <text evidence="14">The sequence shown here is derived from an EMBL/GenBank/DDBJ whole genome shotgun (WGS) entry which is preliminary data.</text>
</comment>
<dbReference type="AlphaFoldDB" id="A0A2V2MYE5"/>
<dbReference type="PANTHER" id="PTHR33571:SF14">
    <property type="entry name" value="PROTEIN ADENYLYLTRANSFERASE MJ0435-RELATED"/>
    <property type="match status" value="1"/>
</dbReference>
<keyword evidence="15" id="KW-1185">Reference proteome</keyword>
<keyword evidence="3" id="KW-0808">Transferase</keyword>
<comment type="cofactor">
    <cofactor evidence="1">
        <name>Mg(2+)</name>
        <dbReference type="ChEBI" id="CHEBI:18420"/>
    </cofactor>
</comment>
<evidence type="ECO:0000256" key="11">
    <source>
        <dbReference type="ARBA" id="ARBA00047518"/>
    </source>
</evidence>
<dbReference type="GO" id="GO:0005524">
    <property type="term" value="F:ATP binding"/>
    <property type="evidence" value="ECO:0007669"/>
    <property type="project" value="UniProtKB-KW"/>
</dbReference>
<reference evidence="14 15" key="1">
    <citation type="submission" date="2018-05" db="EMBL/GenBank/DDBJ databases">
        <title>Draft genome of Methanospirillum lacunae Ki8-1.</title>
        <authorList>
            <person name="Dueholm M.S."/>
            <person name="Nielsen P.H."/>
            <person name="Bakmann L.F."/>
            <person name="Otzen D.E."/>
        </authorList>
    </citation>
    <scope>NUCLEOTIDE SEQUENCE [LARGE SCALE GENOMIC DNA]</scope>
    <source>
        <strain evidence="14 15">Ki8-1</strain>
    </source>
</reference>
<dbReference type="Pfam" id="PF01909">
    <property type="entry name" value="NTP_transf_2"/>
    <property type="match status" value="1"/>
</dbReference>
<name>A0A2V2MYE5_9EURY</name>
<evidence type="ECO:0000256" key="1">
    <source>
        <dbReference type="ARBA" id="ARBA00001946"/>
    </source>
</evidence>
<dbReference type="SUPFAM" id="SSF81301">
    <property type="entry name" value="Nucleotidyltransferase"/>
    <property type="match status" value="1"/>
</dbReference>
<evidence type="ECO:0000259" key="13">
    <source>
        <dbReference type="Pfam" id="PF01909"/>
    </source>
</evidence>
<dbReference type="GO" id="GO:0046872">
    <property type="term" value="F:metal ion binding"/>
    <property type="evidence" value="ECO:0007669"/>
    <property type="project" value="UniProtKB-KW"/>
</dbReference>
<evidence type="ECO:0000256" key="4">
    <source>
        <dbReference type="ARBA" id="ARBA00022695"/>
    </source>
</evidence>
<dbReference type="CDD" id="cd05403">
    <property type="entry name" value="NT_KNTase_like"/>
    <property type="match status" value="1"/>
</dbReference>
<evidence type="ECO:0000256" key="5">
    <source>
        <dbReference type="ARBA" id="ARBA00022723"/>
    </source>
</evidence>
<keyword evidence="4" id="KW-0548">Nucleotidyltransferase</keyword>
<proteinExistence type="inferred from homology"/>
<dbReference type="EMBL" id="QGMY01000012">
    <property type="protein sequence ID" value="PWR70426.1"/>
    <property type="molecule type" value="Genomic_DNA"/>
</dbReference>
<comment type="similarity">
    <text evidence="10">Belongs to the MntA antitoxin family.</text>
</comment>
<gene>
    <name evidence="14" type="ORF">DK846_14785</name>
</gene>
<dbReference type="InterPro" id="IPR002934">
    <property type="entry name" value="Polymerase_NTP_transf_dom"/>
</dbReference>
<keyword evidence="8" id="KW-0460">Magnesium</keyword>
<evidence type="ECO:0000313" key="15">
    <source>
        <dbReference type="Proteomes" id="UP000245657"/>
    </source>
</evidence>
<dbReference type="InterPro" id="IPR052038">
    <property type="entry name" value="Type-VII_TA_antitoxin"/>
</dbReference>
<keyword evidence="7" id="KW-0067">ATP-binding</keyword>
<dbReference type="PANTHER" id="PTHR33571">
    <property type="entry name" value="SSL8005 PROTEIN"/>
    <property type="match status" value="1"/>
</dbReference>
<evidence type="ECO:0000256" key="2">
    <source>
        <dbReference type="ARBA" id="ARBA00022649"/>
    </source>
</evidence>
<evidence type="ECO:0000256" key="3">
    <source>
        <dbReference type="ARBA" id="ARBA00022679"/>
    </source>
</evidence>
<evidence type="ECO:0000256" key="10">
    <source>
        <dbReference type="ARBA" id="ARBA00038276"/>
    </source>
</evidence>
<dbReference type="GO" id="GO:0070733">
    <property type="term" value="F:AMPylase activity"/>
    <property type="evidence" value="ECO:0007669"/>
    <property type="project" value="UniProtKB-EC"/>
</dbReference>
<keyword evidence="2" id="KW-1277">Toxin-antitoxin system</keyword>
<comment type="catalytic activity">
    <reaction evidence="12">
        <text>L-tyrosyl-[protein] + ATP = O-(5'-adenylyl)-L-tyrosyl-[protein] + diphosphate</text>
        <dbReference type="Rhea" id="RHEA:54288"/>
        <dbReference type="Rhea" id="RHEA-COMP:10136"/>
        <dbReference type="Rhea" id="RHEA-COMP:13846"/>
        <dbReference type="ChEBI" id="CHEBI:30616"/>
        <dbReference type="ChEBI" id="CHEBI:33019"/>
        <dbReference type="ChEBI" id="CHEBI:46858"/>
        <dbReference type="ChEBI" id="CHEBI:83624"/>
        <dbReference type="EC" id="2.7.7.108"/>
    </reaction>
</comment>
<evidence type="ECO:0000256" key="12">
    <source>
        <dbReference type="ARBA" id="ARBA00048696"/>
    </source>
</evidence>
<evidence type="ECO:0000256" key="6">
    <source>
        <dbReference type="ARBA" id="ARBA00022741"/>
    </source>
</evidence>
<comment type="catalytic activity">
    <reaction evidence="11">
        <text>O-(5'-adenylyl)-L-tyrosyl-[protein] + ATP = O-[5'-(adenylyl-(5'-&gt;3')-adenylyl)]-L-tyrosyl-[protein] + diphosphate</text>
        <dbReference type="Rhea" id="RHEA:66528"/>
        <dbReference type="Rhea" id="RHEA-COMP:13846"/>
        <dbReference type="Rhea" id="RHEA-COMP:17046"/>
        <dbReference type="ChEBI" id="CHEBI:30616"/>
        <dbReference type="ChEBI" id="CHEBI:33019"/>
        <dbReference type="ChEBI" id="CHEBI:83624"/>
        <dbReference type="ChEBI" id="CHEBI:167160"/>
    </reaction>
</comment>
<keyword evidence="5" id="KW-0479">Metal-binding</keyword>
<dbReference type="Proteomes" id="UP000245657">
    <property type="component" value="Unassembled WGS sequence"/>
</dbReference>